<name>A0A0A9A501_ARUDO</name>
<dbReference type="EMBL" id="GBRH01251136">
    <property type="protein sequence ID" value="JAD46759.1"/>
    <property type="molecule type" value="Transcribed_RNA"/>
</dbReference>
<protein>
    <submittedName>
        <fullName evidence="1">Uncharacterized protein</fullName>
    </submittedName>
</protein>
<reference evidence="1" key="1">
    <citation type="submission" date="2014-09" db="EMBL/GenBank/DDBJ databases">
        <authorList>
            <person name="Magalhaes I.L.F."/>
            <person name="Oliveira U."/>
            <person name="Santos F.R."/>
            <person name="Vidigal T.H.D.A."/>
            <person name="Brescovit A.D."/>
            <person name="Santos A.J."/>
        </authorList>
    </citation>
    <scope>NUCLEOTIDE SEQUENCE</scope>
    <source>
        <tissue evidence="1">Shoot tissue taken approximately 20 cm above the soil surface</tissue>
    </source>
</reference>
<reference evidence="1" key="2">
    <citation type="journal article" date="2015" name="Data Brief">
        <title>Shoot transcriptome of the giant reed, Arundo donax.</title>
        <authorList>
            <person name="Barrero R.A."/>
            <person name="Guerrero F.D."/>
            <person name="Moolhuijzen P."/>
            <person name="Goolsby J.A."/>
            <person name="Tidwell J."/>
            <person name="Bellgard S.E."/>
            <person name="Bellgard M.I."/>
        </authorList>
    </citation>
    <scope>NUCLEOTIDE SEQUENCE</scope>
    <source>
        <tissue evidence="1">Shoot tissue taken approximately 20 cm above the soil surface</tissue>
    </source>
</reference>
<proteinExistence type="predicted"/>
<accession>A0A0A9A501</accession>
<sequence length="36" mass="4528">MYSITHKQPRNCEPWKETKFKHITRTTKRTKNNFNY</sequence>
<evidence type="ECO:0000313" key="1">
    <source>
        <dbReference type="EMBL" id="JAD46759.1"/>
    </source>
</evidence>
<organism evidence="1">
    <name type="scientific">Arundo donax</name>
    <name type="common">Giant reed</name>
    <name type="synonym">Donax arundinaceus</name>
    <dbReference type="NCBI Taxonomy" id="35708"/>
    <lineage>
        <taxon>Eukaryota</taxon>
        <taxon>Viridiplantae</taxon>
        <taxon>Streptophyta</taxon>
        <taxon>Embryophyta</taxon>
        <taxon>Tracheophyta</taxon>
        <taxon>Spermatophyta</taxon>
        <taxon>Magnoliopsida</taxon>
        <taxon>Liliopsida</taxon>
        <taxon>Poales</taxon>
        <taxon>Poaceae</taxon>
        <taxon>PACMAD clade</taxon>
        <taxon>Arundinoideae</taxon>
        <taxon>Arundineae</taxon>
        <taxon>Arundo</taxon>
    </lineage>
</organism>
<dbReference type="AlphaFoldDB" id="A0A0A9A501"/>